<dbReference type="Gene3D" id="3.90.220.20">
    <property type="entry name" value="DNA methylase specificity domains"/>
    <property type="match status" value="1"/>
</dbReference>
<name>A0AB39VDG0_9FUSO</name>
<dbReference type="InterPro" id="IPR044946">
    <property type="entry name" value="Restrct_endonuc_typeI_TRD_sf"/>
</dbReference>
<organism evidence="5">
    <name type="scientific">Leptotrichia mesophila</name>
    <dbReference type="NCBI Taxonomy" id="3239303"/>
    <lineage>
        <taxon>Bacteria</taxon>
        <taxon>Fusobacteriati</taxon>
        <taxon>Fusobacteriota</taxon>
        <taxon>Fusobacteriia</taxon>
        <taxon>Fusobacteriales</taxon>
        <taxon>Leptotrichiaceae</taxon>
        <taxon>Leptotrichia</taxon>
    </lineage>
</organism>
<evidence type="ECO:0000259" key="4">
    <source>
        <dbReference type="Pfam" id="PF01420"/>
    </source>
</evidence>
<gene>
    <name evidence="5" type="ORF">AB8B23_06990</name>
</gene>
<keyword evidence="3" id="KW-0238">DNA-binding</keyword>
<keyword evidence="5" id="KW-0378">Hydrolase</keyword>
<dbReference type="KEGG" id="lmes:AB8B23_06990"/>
<dbReference type="GO" id="GO:0016787">
    <property type="term" value="F:hydrolase activity"/>
    <property type="evidence" value="ECO:0007669"/>
    <property type="project" value="UniProtKB-KW"/>
</dbReference>
<dbReference type="GO" id="GO:0003677">
    <property type="term" value="F:DNA binding"/>
    <property type="evidence" value="ECO:0007669"/>
    <property type="project" value="UniProtKB-KW"/>
</dbReference>
<sequence>MTSEFFELLKEAAKIVGIDVSDKVEWKKLSEVAKYSKDRISFENLNEKNYVGVENLLKNRLGKIDSNNVPTEGNSVKFNMGDVLIGNIRPYLRKIWLADIEGGTNGDVLVINIDKKHKNKILSRYLYQILSDEKFFDYNIKYSKGAKMPRGDKEKIMEYKIPLPPLPVQEYIVSILDKFDALVSDLSQGLPKEIELRQKQYEYYREKLLNFEK</sequence>
<keyword evidence="5" id="KW-0255">Endonuclease</keyword>
<dbReference type="AlphaFoldDB" id="A0AB39VDG0"/>
<keyword evidence="5" id="KW-0540">Nuclease</keyword>
<dbReference type="GO" id="GO:0009307">
    <property type="term" value="P:DNA restriction-modification system"/>
    <property type="evidence" value="ECO:0007669"/>
    <property type="project" value="UniProtKB-KW"/>
</dbReference>
<evidence type="ECO:0000256" key="1">
    <source>
        <dbReference type="ARBA" id="ARBA00010923"/>
    </source>
</evidence>
<reference evidence="5" key="1">
    <citation type="submission" date="2024-07" db="EMBL/GenBank/DDBJ databases">
        <authorList>
            <person name="Li X.-J."/>
            <person name="Wang X."/>
        </authorList>
    </citation>
    <scope>NUCLEOTIDE SEQUENCE</scope>
    <source>
        <strain evidence="5">HSP-342</strain>
    </source>
</reference>
<dbReference type="EMBL" id="CP165646">
    <property type="protein sequence ID" value="XDU65767.1"/>
    <property type="molecule type" value="Genomic_DNA"/>
</dbReference>
<dbReference type="EC" id="3.1.21.-" evidence="5"/>
<proteinExistence type="inferred from homology"/>
<dbReference type="GO" id="GO:0004519">
    <property type="term" value="F:endonuclease activity"/>
    <property type="evidence" value="ECO:0007669"/>
    <property type="project" value="UniProtKB-KW"/>
</dbReference>
<protein>
    <submittedName>
        <fullName evidence="5">Restriction endonuclease subunit S</fullName>
        <ecNumber evidence="5">3.1.21.-</ecNumber>
    </submittedName>
</protein>
<evidence type="ECO:0000313" key="5">
    <source>
        <dbReference type="EMBL" id="XDU65767.1"/>
    </source>
</evidence>
<dbReference type="Pfam" id="PF01420">
    <property type="entry name" value="Methylase_S"/>
    <property type="match status" value="1"/>
</dbReference>
<dbReference type="PANTHER" id="PTHR43140">
    <property type="entry name" value="TYPE-1 RESTRICTION ENZYME ECOKI SPECIFICITY PROTEIN"/>
    <property type="match status" value="1"/>
</dbReference>
<evidence type="ECO:0000256" key="2">
    <source>
        <dbReference type="ARBA" id="ARBA00022747"/>
    </source>
</evidence>
<accession>A0AB39VDG0</accession>
<dbReference type="SUPFAM" id="SSF116734">
    <property type="entry name" value="DNA methylase specificity domain"/>
    <property type="match status" value="1"/>
</dbReference>
<dbReference type="InterPro" id="IPR051212">
    <property type="entry name" value="Type-I_RE_S_subunit"/>
</dbReference>
<dbReference type="PANTHER" id="PTHR43140:SF1">
    <property type="entry name" value="TYPE I RESTRICTION ENZYME ECOKI SPECIFICITY SUBUNIT"/>
    <property type="match status" value="1"/>
</dbReference>
<comment type="similarity">
    <text evidence="1">Belongs to the type-I restriction system S methylase family.</text>
</comment>
<dbReference type="REBASE" id="858514">
    <property type="entry name" value="S2.Lsp342ORF7010P"/>
</dbReference>
<evidence type="ECO:0000256" key="3">
    <source>
        <dbReference type="ARBA" id="ARBA00023125"/>
    </source>
</evidence>
<feature type="domain" description="Type I restriction modification DNA specificity" evidence="4">
    <location>
        <begin position="24"/>
        <end position="195"/>
    </location>
</feature>
<dbReference type="RefSeq" id="WP_369713917.1">
    <property type="nucleotide sequence ID" value="NZ_CP165646.1"/>
</dbReference>
<dbReference type="InterPro" id="IPR000055">
    <property type="entry name" value="Restrct_endonuc_typeI_TRD"/>
</dbReference>
<keyword evidence="2" id="KW-0680">Restriction system</keyword>